<dbReference type="AlphaFoldDB" id="A0A6N1X534"/>
<dbReference type="RefSeq" id="WP_175503772.1">
    <property type="nucleotide sequence ID" value="NZ_CP054840.1"/>
</dbReference>
<dbReference type="KEGG" id="aant:HUK68_08325"/>
<accession>A0A6N1X534</accession>
<name>A0A6N1X534_9BURK</name>
<evidence type="ECO:0000313" key="2">
    <source>
        <dbReference type="Proteomes" id="UP000509579"/>
    </source>
</evidence>
<proteinExistence type="predicted"/>
<dbReference type="SUPFAM" id="SSF69635">
    <property type="entry name" value="Type III secretory system chaperone-like"/>
    <property type="match status" value="1"/>
</dbReference>
<dbReference type="Pfam" id="PF05932">
    <property type="entry name" value="CesT"/>
    <property type="match status" value="1"/>
</dbReference>
<protein>
    <submittedName>
        <fullName evidence="1">Type III secretion system chaperone</fullName>
    </submittedName>
</protein>
<dbReference type="CDD" id="cd16364">
    <property type="entry name" value="T3SC_I-like"/>
    <property type="match status" value="1"/>
</dbReference>
<reference evidence="1 2" key="1">
    <citation type="submission" date="2020-06" db="EMBL/GenBank/DDBJ databases">
        <title>Acidovorax antarctica sp. nov., isolated from Corinth ice sheet soil, Antarctic Fields Peninsula.</title>
        <authorList>
            <person name="Xu Q."/>
            <person name="Peng F."/>
        </authorList>
    </citation>
    <scope>NUCLEOTIDE SEQUENCE [LARGE SCALE GENOMIC DNA]</scope>
    <source>
        <strain evidence="1 2">16-35-5</strain>
    </source>
</reference>
<dbReference type="EMBL" id="CP054840">
    <property type="protein sequence ID" value="QKV52895.1"/>
    <property type="molecule type" value="Genomic_DNA"/>
</dbReference>
<keyword evidence="2" id="KW-1185">Reference proteome</keyword>
<evidence type="ECO:0000313" key="1">
    <source>
        <dbReference type="EMBL" id="QKV52895.1"/>
    </source>
</evidence>
<sequence>MPTSIAYAALLEALAAQAGLDAAELLAQQEIVIDGVVIVLSATDAALECVCEVATLAREPAPAQWRWLLQANTLGPATRGAALGLLGSRDALVLGQRVPLDAPAAEVLRSCRDLAAAALAWKALLPPAEQGGPLPP</sequence>
<gene>
    <name evidence="1" type="ORF">HUK68_08325</name>
</gene>
<organism evidence="1 2">
    <name type="scientific">Comamonas antarctica</name>
    <dbReference type="NCBI Taxonomy" id="2743470"/>
    <lineage>
        <taxon>Bacteria</taxon>
        <taxon>Pseudomonadati</taxon>
        <taxon>Pseudomonadota</taxon>
        <taxon>Betaproteobacteria</taxon>
        <taxon>Burkholderiales</taxon>
        <taxon>Comamonadaceae</taxon>
        <taxon>Comamonas</taxon>
    </lineage>
</organism>
<dbReference type="Gene3D" id="3.30.1460.10">
    <property type="match status" value="1"/>
</dbReference>
<dbReference type="InterPro" id="IPR010261">
    <property type="entry name" value="Tir_chaperone"/>
</dbReference>
<dbReference type="Proteomes" id="UP000509579">
    <property type="component" value="Chromosome"/>
</dbReference>